<organism evidence="2 3">
    <name type="scientific">Ammonicoccus fulvus</name>
    <dbReference type="NCBI Taxonomy" id="3138240"/>
    <lineage>
        <taxon>Bacteria</taxon>
        <taxon>Bacillati</taxon>
        <taxon>Actinomycetota</taxon>
        <taxon>Actinomycetes</taxon>
        <taxon>Propionibacteriales</taxon>
        <taxon>Propionibacteriaceae</taxon>
        <taxon>Ammonicoccus</taxon>
    </lineage>
</organism>
<evidence type="ECO:0000313" key="3">
    <source>
        <dbReference type="Proteomes" id="UP001442841"/>
    </source>
</evidence>
<dbReference type="Proteomes" id="UP001442841">
    <property type="component" value="Chromosome"/>
</dbReference>
<sequence>MSRLRTLVGLGLAITLTTACAGPVSVAEPEVDPETRRICGDIVTDLPRTVLDAPRRDTTGVISAAWGTPPITFLCGVPKPAAMATDTRCFEVSGIGWFAQEGEGGWLFTTIGRHVTVQLGVPNKYAPEANALVEVAAAIEAHDPQHTPCL</sequence>
<protein>
    <submittedName>
        <fullName evidence="2">DUF3515 family protein</fullName>
    </submittedName>
</protein>
<keyword evidence="1" id="KW-0732">Signal</keyword>
<dbReference type="Pfam" id="PF12028">
    <property type="entry name" value="DUF3515"/>
    <property type="match status" value="1"/>
</dbReference>
<gene>
    <name evidence="2" type="ORF">AADG42_11880</name>
</gene>
<proteinExistence type="predicted"/>
<dbReference type="InterPro" id="IPR021903">
    <property type="entry name" value="DUF3515"/>
</dbReference>
<evidence type="ECO:0000256" key="1">
    <source>
        <dbReference type="SAM" id="SignalP"/>
    </source>
</evidence>
<feature type="signal peptide" evidence="1">
    <location>
        <begin position="1"/>
        <end position="21"/>
    </location>
</feature>
<reference evidence="2 3" key="1">
    <citation type="submission" date="2024-04" db="EMBL/GenBank/DDBJ databases">
        <title>Isolation of an actinomycete strain from pig manure.</title>
        <authorList>
            <person name="Gong T."/>
            <person name="Yu Z."/>
            <person name="An M."/>
            <person name="Wei C."/>
            <person name="Yang W."/>
            <person name="Liu L."/>
        </authorList>
    </citation>
    <scope>NUCLEOTIDE SEQUENCE [LARGE SCALE GENOMIC DNA]</scope>
    <source>
        <strain evidence="2 3">ZF39</strain>
    </source>
</reference>
<dbReference type="RefSeq" id="WP_425309430.1">
    <property type="nucleotide sequence ID" value="NZ_CP154795.1"/>
</dbReference>
<evidence type="ECO:0000313" key="2">
    <source>
        <dbReference type="EMBL" id="XAN07975.1"/>
    </source>
</evidence>
<dbReference type="EMBL" id="CP154795">
    <property type="protein sequence ID" value="XAN07975.1"/>
    <property type="molecule type" value="Genomic_DNA"/>
</dbReference>
<dbReference type="PROSITE" id="PS51257">
    <property type="entry name" value="PROKAR_LIPOPROTEIN"/>
    <property type="match status" value="1"/>
</dbReference>
<keyword evidence="3" id="KW-1185">Reference proteome</keyword>
<accession>A0ABZ3FTD6</accession>
<name>A0ABZ3FTD6_9ACTN</name>
<feature type="chain" id="PRO_5046567783" evidence="1">
    <location>
        <begin position="22"/>
        <end position="150"/>
    </location>
</feature>